<sequence length="999" mass="111749">MELRTEKSIPDNYISDILNNFKIDNPVSVDTFKITTDCVPLENQTQCTCKLGHIWSEAVCQSSPNCCQQKNCTFKNLNTKPMCLPETRVTVDGSLTIPGEVYYESLSNPQSAEYMALYNKLLPQMKALYSTLNSFDNIRITGFSRGSVIVHFELTFNNISADDLAIKTAELQKTLNATFTLETTGLVEITVPEGPVKYGSTQTIFCQTKEDMNPIKWALTSSQNKTNDVTTGTESTVTPTSRNFTVVLRQASEVWEGLYMCVFNPKSSNVTINHRASATLDIALLPQIDISSTPQFPDCSMVNNENSRILVTVQCEINNIAENYKVTWSTTHTESPLNNRTDVTSNSIIYRIDTTVSCSDSEKPTVTCTFMNVLSQERNATVKFPVIYKNSNYCNADGDWPKAKAEFQAVLKCKDGIGKRQRPCLNNGYWNDEISNCVNVDLHDILMDSQNLAIGLGSVEKNAGDIFSRLNSSTFTPNSINTYANINASVSILSTMYNVINASQNNYTLNDAQLKDALSSSSNLLDGALKTSWTYPSDIDNTSMAERYLLSVEGLVKQSDVQNITYQHTNVELNGCKPETPCENKVFNVTVIMKTSSNLVKTIGFKSLSEYLPQKEQKDSKPNSIVVSTTIGKGSGAISIDFQLINKRPRNHMIQCVYWDFTKHQWSDKGCKWGGPDNENHCECNHLSSFTTLMSKTPEIIPYMNEITYAGLAVSIVSLLCCLVIECLVWKSVVKSSVSYCRHTAHINICLCLLIADCSFLASAFPDKIPKNWCQIFVVVKHFCYLAMFFWMLCLSIMVLHQMIFMFHQMSKKVCLGVCFFVGYCCPLLIVFITFITYNSGEENLYYTSDTCWLVYIGFLKGSIFTFILPVGTIVVINVFCMIVVIMRLLRPSIEVNTKDEKEVVKGILKAIVLLTPIFGGTWIFGFFVLVLDITKGPTAYLVNYAFLLLNAFQGLFILLTTYFGEKTVRVALLKYFKIKQVQSAGSGSSKLASTLKTK</sequence>
<comment type="similarity">
    <text evidence="2">Belongs to the G-protein coupled receptor 2 family. Adhesion G-protein coupled receptor (ADGR) subfamily.</text>
</comment>
<dbReference type="InterPro" id="IPR000832">
    <property type="entry name" value="GPCR_2_secretin-like"/>
</dbReference>
<feature type="domain" description="GAIN-B" evidence="10">
    <location>
        <begin position="562"/>
        <end position="700"/>
    </location>
</feature>
<feature type="transmembrane region" description="Helical" evidence="8">
    <location>
        <begin position="911"/>
        <end position="932"/>
    </location>
</feature>
<keyword evidence="3 8" id="KW-0812">Transmembrane</keyword>
<dbReference type="PROSITE" id="PS50221">
    <property type="entry name" value="GAIN_B"/>
    <property type="match status" value="1"/>
</dbReference>
<evidence type="ECO:0000259" key="10">
    <source>
        <dbReference type="PROSITE" id="PS50221"/>
    </source>
</evidence>
<dbReference type="InterPro" id="IPR057244">
    <property type="entry name" value="GAIN_B"/>
</dbReference>
<evidence type="ECO:0000313" key="13">
    <source>
        <dbReference type="EMBL" id="KAK6304760.1"/>
    </source>
</evidence>
<dbReference type="PROSITE" id="PS50261">
    <property type="entry name" value="G_PROTEIN_RECEP_F2_4"/>
    <property type="match status" value="1"/>
</dbReference>
<dbReference type="Proteomes" id="UP001356427">
    <property type="component" value="Unassembled WGS sequence"/>
</dbReference>
<feature type="domain" description="SEA" evidence="9">
    <location>
        <begin position="87"/>
        <end position="193"/>
    </location>
</feature>
<dbReference type="PRINTS" id="PR00249">
    <property type="entry name" value="GPCRSECRETIN"/>
</dbReference>
<feature type="transmembrane region" description="Helical" evidence="8">
    <location>
        <begin position="814"/>
        <end position="838"/>
    </location>
</feature>
<keyword evidence="7" id="KW-0325">Glycoprotein</keyword>
<evidence type="ECO:0000259" key="9">
    <source>
        <dbReference type="PROSITE" id="PS50024"/>
    </source>
</evidence>
<feature type="transmembrane region" description="Helical" evidence="8">
    <location>
        <begin position="785"/>
        <end position="807"/>
    </location>
</feature>
<evidence type="ECO:0000259" key="11">
    <source>
        <dbReference type="PROSITE" id="PS50261"/>
    </source>
</evidence>
<dbReference type="PROSITE" id="PS50835">
    <property type="entry name" value="IG_LIKE"/>
    <property type="match status" value="1"/>
</dbReference>
<evidence type="ECO:0000256" key="2">
    <source>
        <dbReference type="ARBA" id="ARBA00007343"/>
    </source>
</evidence>
<dbReference type="GO" id="GO:0007166">
    <property type="term" value="P:cell surface receptor signaling pathway"/>
    <property type="evidence" value="ECO:0007669"/>
    <property type="project" value="InterPro"/>
</dbReference>
<dbReference type="InterPro" id="IPR017981">
    <property type="entry name" value="GPCR_2-like_7TM"/>
</dbReference>
<dbReference type="SMART" id="SM00303">
    <property type="entry name" value="GPS"/>
    <property type="match status" value="1"/>
</dbReference>
<dbReference type="InterPro" id="IPR000082">
    <property type="entry name" value="SEA_dom"/>
</dbReference>
<organism evidence="13 14">
    <name type="scientific">Coregonus suidteri</name>
    <dbReference type="NCBI Taxonomy" id="861788"/>
    <lineage>
        <taxon>Eukaryota</taxon>
        <taxon>Metazoa</taxon>
        <taxon>Chordata</taxon>
        <taxon>Craniata</taxon>
        <taxon>Vertebrata</taxon>
        <taxon>Euteleostomi</taxon>
        <taxon>Actinopterygii</taxon>
        <taxon>Neopterygii</taxon>
        <taxon>Teleostei</taxon>
        <taxon>Protacanthopterygii</taxon>
        <taxon>Salmoniformes</taxon>
        <taxon>Salmonidae</taxon>
        <taxon>Coregoninae</taxon>
        <taxon>Coregonus</taxon>
    </lineage>
</organism>
<feature type="transmembrane region" description="Helical" evidence="8">
    <location>
        <begin position="944"/>
        <end position="965"/>
    </location>
</feature>
<dbReference type="InterPro" id="IPR000203">
    <property type="entry name" value="GPS"/>
</dbReference>
<dbReference type="AlphaFoldDB" id="A0AAN8QH73"/>
<dbReference type="SUPFAM" id="SSF81321">
    <property type="entry name" value="Family A G protein-coupled receptor-like"/>
    <property type="match status" value="1"/>
</dbReference>
<dbReference type="PANTHER" id="PTHR45813:SF2">
    <property type="entry name" value="ADHESION G-PROTEIN COUPLED RECEPTOR F3"/>
    <property type="match status" value="1"/>
</dbReference>
<keyword evidence="4 8" id="KW-1133">Transmembrane helix</keyword>
<proteinExistence type="inferred from homology"/>
<dbReference type="InterPro" id="IPR036364">
    <property type="entry name" value="SEA_dom_sf"/>
</dbReference>
<dbReference type="Gene3D" id="3.30.70.960">
    <property type="entry name" value="SEA domain"/>
    <property type="match status" value="1"/>
</dbReference>
<dbReference type="SUPFAM" id="SSF82671">
    <property type="entry name" value="SEA domain"/>
    <property type="match status" value="1"/>
</dbReference>
<dbReference type="FunFam" id="1.20.1070.10:FF:000058">
    <property type="entry name" value="Adhesion G protein-coupled receptor F5"/>
    <property type="match status" value="1"/>
</dbReference>
<feature type="domain" description="Ig-like" evidence="12">
    <location>
        <begin position="286"/>
        <end position="381"/>
    </location>
</feature>
<feature type="transmembrane region" description="Helical" evidence="8">
    <location>
        <begin position="864"/>
        <end position="890"/>
    </location>
</feature>
<evidence type="ECO:0000256" key="4">
    <source>
        <dbReference type="ARBA" id="ARBA00022989"/>
    </source>
</evidence>
<gene>
    <name evidence="13" type="ORF">J4Q44_G00253460</name>
</gene>
<evidence type="ECO:0000259" key="12">
    <source>
        <dbReference type="PROSITE" id="PS50835"/>
    </source>
</evidence>
<keyword evidence="14" id="KW-1185">Reference proteome</keyword>
<dbReference type="PANTHER" id="PTHR45813">
    <property type="entry name" value="IG-LIKE DOMAIN-CONTAINING PROTEIN"/>
    <property type="match status" value="1"/>
</dbReference>
<feature type="transmembrane region" description="Helical" evidence="8">
    <location>
        <begin position="709"/>
        <end position="733"/>
    </location>
</feature>
<dbReference type="Pfam" id="PF00002">
    <property type="entry name" value="7tm_2"/>
    <property type="match status" value="1"/>
</dbReference>
<dbReference type="Gene3D" id="2.60.220.50">
    <property type="match status" value="1"/>
</dbReference>
<dbReference type="InterPro" id="IPR007110">
    <property type="entry name" value="Ig-like_dom"/>
</dbReference>
<dbReference type="InterPro" id="IPR051587">
    <property type="entry name" value="Adhesion_GPCR"/>
</dbReference>
<dbReference type="InterPro" id="IPR046338">
    <property type="entry name" value="GAIN_dom_sf"/>
</dbReference>
<dbReference type="Gene3D" id="1.20.1070.10">
    <property type="entry name" value="Rhodopsin 7-helix transmembrane proteins"/>
    <property type="match status" value="1"/>
</dbReference>
<dbReference type="Pfam" id="PF01390">
    <property type="entry name" value="SEA"/>
    <property type="match status" value="1"/>
</dbReference>
<dbReference type="GO" id="GO:0016020">
    <property type="term" value="C:membrane"/>
    <property type="evidence" value="ECO:0007669"/>
    <property type="project" value="UniProtKB-SubCell"/>
</dbReference>
<name>A0AAN8QH73_9TELE</name>
<evidence type="ECO:0000256" key="8">
    <source>
        <dbReference type="SAM" id="Phobius"/>
    </source>
</evidence>
<evidence type="ECO:0000313" key="14">
    <source>
        <dbReference type="Proteomes" id="UP001356427"/>
    </source>
</evidence>
<comment type="caution">
    <text evidence="13">The sequence shown here is derived from an EMBL/GenBank/DDBJ whole genome shotgun (WGS) entry which is preliminary data.</text>
</comment>
<feature type="domain" description="G-protein coupled receptors family 2 profile 2" evidence="11">
    <location>
        <begin position="704"/>
        <end position="966"/>
    </location>
</feature>
<accession>A0AAN8QH73</accession>
<evidence type="ECO:0000256" key="7">
    <source>
        <dbReference type="ARBA" id="ARBA00023180"/>
    </source>
</evidence>
<dbReference type="GO" id="GO:0007189">
    <property type="term" value="P:adenylate cyclase-activating G protein-coupled receptor signaling pathway"/>
    <property type="evidence" value="ECO:0007669"/>
    <property type="project" value="TreeGrafter"/>
</dbReference>
<evidence type="ECO:0000256" key="5">
    <source>
        <dbReference type="ARBA" id="ARBA00023136"/>
    </source>
</evidence>
<dbReference type="Pfam" id="PF01825">
    <property type="entry name" value="GPS"/>
    <property type="match status" value="1"/>
</dbReference>
<evidence type="ECO:0000256" key="3">
    <source>
        <dbReference type="ARBA" id="ARBA00022692"/>
    </source>
</evidence>
<dbReference type="GO" id="GO:0004930">
    <property type="term" value="F:G protein-coupled receptor activity"/>
    <property type="evidence" value="ECO:0007669"/>
    <property type="project" value="InterPro"/>
</dbReference>
<keyword evidence="5 8" id="KW-0472">Membrane</keyword>
<protein>
    <submittedName>
        <fullName evidence="13">Uncharacterized protein</fullName>
    </submittedName>
</protein>
<reference evidence="13 14" key="1">
    <citation type="submission" date="2021-04" db="EMBL/GenBank/DDBJ databases">
        <authorList>
            <person name="De Guttry C."/>
            <person name="Zahm M."/>
            <person name="Klopp C."/>
            <person name="Cabau C."/>
            <person name="Louis A."/>
            <person name="Berthelot C."/>
            <person name="Parey E."/>
            <person name="Roest Crollius H."/>
            <person name="Montfort J."/>
            <person name="Robinson-Rechavi M."/>
            <person name="Bucao C."/>
            <person name="Bouchez O."/>
            <person name="Gislard M."/>
            <person name="Lluch J."/>
            <person name="Milhes M."/>
            <person name="Lampietro C."/>
            <person name="Lopez Roques C."/>
            <person name="Donnadieu C."/>
            <person name="Braasch I."/>
            <person name="Desvignes T."/>
            <person name="Postlethwait J."/>
            <person name="Bobe J."/>
            <person name="Wedekind C."/>
            <person name="Guiguen Y."/>
        </authorList>
    </citation>
    <scope>NUCLEOTIDE SEQUENCE [LARGE SCALE GENOMIC DNA]</scope>
    <source>
        <strain evidence="13">Cs_M1</strain>
        <tissue evidence="13">Blood</tissue>
    </source>
</reference>
<evidence type="ECO:0000256" key="6">
    <source>
        <dbReference type="ARBA" id="ARBA00023157"/>
    </source>
</evidence>
<keyword evidence="6" id="KW-1015">Disulfide bond</keyword>
<dbReference type="PROSITE" id="PS50024">
    <property type="entry name" value="SEA"/>
    <property type="match status" value="1"/>
</dbReference>
<feature type="transmembrane region" description="Helical" evidence="8">
    <location>
        <begin position="745"/>
        <end position="765"/>
    </location>
</feature>
<dbReference type="EMBL" id="JAGTTL010000023">
    <property type="protein sequence ID" value="KAK6304760.1"/>
    <property type="molecule type" value="Genomic_DNA"/>
</dbReference>
<evidence type="ECO:0000256" key="1">
    <source>
        <dbReference type="ARBA" id="ARBA00004141"/>
    </source>
</evidence>
<comment type="subcellular location">
    <subcellularLocation>
        <location evidence="1">Membrane</location>
        <topology evidence="1">Multi-pass membrane protein</topology>
    </subcellularLocation>
</comment>